<evidence type="ECO:0000313" key="2">
    <source>
        <dbReference type="Proteomes" id="UP000800235"/>
    </source>
</evidence>
<dbReference type="Proteomes" id="UP000800235">
    <property type="component" value="Unassembled WGS sequence"/>
</dbReference>
<organism evidence="1 2">
    <name type="scientific">Tothia fuscella</name>
    <dbReference type="NCBI Taxonomy" id="1048955"/>
    <lineage>
        <taxon>Eukaryota</taxon>
        <taxon>Fungi</taxon>
        <taxon>Dikarya</taxon>
        <taxon>Ascomycota</taxon>
        <taxon>Pezizomycotina</taxon>
        <taxon>Dothideomycetes</taxon>
        <taxon>Pleosporomycetidae</taxon>
        <taxon>Venturiales</taxon>
        <taxon>Cylindrosympodiaceae</taxon>
        <taxon>Tothia</taxon>
    </lineage>
</organism>
<evidence type="ECO:0000313" key="1">
    <source>
        <dbReference type="EMBL" id="KAF2434146.1"/>
    </source>
</evidence>
<sequence>MAPLHNSSYHIPYHGLSGEPRDKTYEQILYIPTGINLARTWNSHNSKDEIKRIPTHSVWEKSTLLDLTILRVNKTVSAEASATLYRINKVSFSEFWLDRVHLFFHERNITYIRHIHLQHSCTAGMDINRCTQLLESLTTRFTLLSLTLPTIFEDEVWRLPMFQCLEHIQILRRALLNGSVRKLKFIDLDYMVKKLVKKLDHYHSNSCLVWALNQFDCLIPGKQSCMEWAVQNHKTRSNVGDCLPCRGTTSLNEVSHMREGFVEFEVMAKVQRIDEEDGVMDDRVLEIWKRNVGEKGFDRMEDILKLDE</sequence>
<dbReference type="EMBL" id="MU007017">
    <property type="protein sequence ID" value="KAF2434146.1"/>
    <property type="molecule type" value="Genomic_DNA"/>
</dbReference>
<protein>
    <submittedName>
        <fullName evidence="1">Uncharacterized protein</fullName>
    </submittedName>
</protein>
<gene>
    <name evidence="1" type="ORF">EJ08DRAFT_693696</name>
</gene>
<name>A0A9P4NYL1_9PEZI</name>
<dbReference type="AlphaFoldDB" id="A0A9P4NYL1"/>
<reference evidence="1" key="1">
    <citation type="journal article" date="2020" name="Stud. Mycol.">
        <title>101 Dothideomycetes genomes: a test case for predicting lifestyles and emergence of pathogens.</title>
        <authorList>
            <person name="Haridas S."/>
            <person name="Albert R."/>
            <person name="Binder M."/>
            <person name="Bloem J."/>
            <person name="Labutti K."/>
            <person name="Salamov A."/>
            <person name="Andreopoulos B."/>
            <person name="Baker S."/>
            <person name="Barry K."/>
            <person name="Bills G."/>
            <person name="Bluhm B."/>
            <person name="Cannon C."/>
            <person name="Castanera R."/>
            <person name="Culley D."/>
            <person name="Daum C."/>
            <person name="Ezra D."/>
            <person name="Gonzalez J."/>
            <person name="Henrissat B."/>
            <person name="Kuo A."/>
            <person name="Liang C."/>
            <person name="Lipzen A."/>
            <person name="Lutzoni F."/>
            <person name="Magnuson J."/>
            <person name="Mondo S."/>
            <person name="Nolan M."/>
            <person name="Ohm R."/>
            <person name="Pangilinan J."/>
            <person name="Park H.-J."/>
            <person name="Ramirez L."/>
            <person name="Alfaro M."/>
            <person name="Sun H."/>
            <person name="Tritt A."/>
            <person name="Yoshinaga Y."/>
            <person name="Zwiers L.-H."/>
            <person name="Turgeon B."/>
            <person name="Goodwin S."/>
            <person name="Spatafora J."/>
            <person name="Crous P."/>
            <person name="Grigoriev I."/>
        </authorList>
    </citation>
    <scope>NUCLEOTIDE SEQUENCE</scope>
    <source>
        <strain evidence="1">CBS 130266</strain>
    </source>
</reference>
<keyword evidence="2" id="KW-1185">Reference proteome</keyword>
<accession>A0A9P4NYL1</accession>
<comment type="caution">
    <text evidence="1">The sequence shown here is derived from an EMBL/GenBank/DDBJ whole genome shotgun (WGS) entry which is preliminary data.</text>
</comment>
<proteinExistence type="predicted"/>